<evidence type="ECO:0000256" key="2">
    <source>
        <dbReference type="SAM" id="SignalP"/>
    </source>
</evidence>
<dbReference type="Pfam" id="PF14559">
    <property type="entry name" value="TPR_19"/>
    <property type="match status" value="1"/>
</dbReference>
<dbReference type="RefSeq" id="WP_074537241.1">
    <property type="nucleotide sequence ID" value="NZ_FNBD01000001.1"/>
</dbReference>
<dbReference type="PANTHER" id="PTHR12558">
    <property type="entry name" value="CELL DIVISION CYCLE 16,23,27"/>
    <property type="match status" value="1"/>
</dbReference>
<evidence type="ECO:0000313" key="3">
    <source>
        <dbReference type="EMBL" id="SDE47891.1"/>
    </source>
</evidence>
<dbReference type="PANTHER" id="PTHR12558:SF13">
    <property type="entry name" value="CELL DIVISION CYCLE PROTEIN 27 HOMOLOG"/>
    <property type="match status" value="1"/>
</dbReference>
<name>A0A1G7D8L4_9FLAO</name>
<dbReference type="InterPro" id="IPR011990">
    <property type="entry name" value="TPR-like_helical_dom_sf"/>
</dbReference>
<keyword evidence="2" id="KW-0732">Signal</keyword>
<feature type="repeat" description="TPR" evidence="1">
    <location>
        <begin position="18"/>
        <end position="51"/>
    </location>
</feature>
<feature type="repeat" description="TPR" evidence="1">
    <location>
        <begin position="86"/>
        <end position="119"/>
    </location>
</feature>
<sequence>MKLFLSLFIFLCIQWSSAQENYVLAKQYLIDGDFDKAVVYFEKLVKQNPYRSDYSEDLITCYQQLEQYADAERVLISRLESKKSHPVLIVDLGYNYTLQKEDSKATEMYEQALAVIPKNPNFAYSIGSRFQKYTLLDYSEKAFLSGMEASPELDFNFPLAKIYGEQGKIEEMYLAFINLLKNGSTSMSSVLRNIDDFVTEDAQAENNILFKKLLLKNAQRDPDILWNQLLSWLFVRQLQYRSAFTQEKAIYTRSEDSSLSRIQDLGKLALTHKDYETADAIFDFIISNTSNSEYKLDAQLNRIAIQLLETDDKKLDELETLFEKMIAEYGFKSNTLQLQIAYANFLTFQKNNPEKAISILKESLELPLNTYGKAYLKMALGDILVYDQKFNQALIYFSQIQQDLKNDVLAQNARFKVAQTSFYKGDFEWALTQLKVLRSSTSQLIANDAMQLSLLISDNSLEDSTQTALKIYAKADLLAYQKKNKEAIATLDLILKDHKGEKIEDEALLKQGQLLEQMNDFDTAKFNYQKIIEFYATDILADDAYFAIAQLYENNFNDMEKAKESYEKIIYNYQDSYYFPQARKNYRRLRGDAIE</sequence>
<feature type="chain" id="PRO_5010321446" evidence="2">
    <location>
        <begin position="19"/>
        <end position="595"/>
    </location>
</feature>
<gene>
    <name evidence="3" type="ORF">SAMN04487992_101411</name>
</gene>
<keyword evidence="4" id="KW-1185">Reference proteome</keyword>
<protein>
    <submittedName>
        <fullName evidence="3">Tetratricopeptide repeat-containing protein</fullName>
    </submittedName>
</protein>
<dbReference type="EMBL" id="FNBD01000001">
    <property type="protein sequence ID" value="SDE47891.1"/>
    <property type="molecule type" value="Genomic_DNA"/>
</dbReference>
<dbReference type="eggNOG" id="COG0457">
    <property type="taxonomic scope" value="Bacteria"/>
</dbReference>
<dbReference type="GO" id="GO:0006396">
    <property type="term" value="P:RNA processing"/>
    <property type="evidence" value="ECO:0007669"/>
    <property type="project" value="InterPro"/>
</dbReference>
<proteinExistence type="predicted"/>
<dbReference type="InterPro" id="IPR019734">
    <property type="entry name" value="TPR_rpt"/>
</dbReference>
<keyword evidence="1" id="KW-0802">TPR repeat</keyword>
<dbReference type="SMART" id="SM00386">
    <property type="entry name" value="HAT"/>
    <property type="match status" value="2"/>
</dbReference>
<dbReference type="SMART" id="SM00028">
    <property type="entry name" value="TPR"/>
    <property type="match status" value="3"/>
</dbReference>
<accession>A0A1G7D8L4</accession>
<dbReference type="AlphaFoldDB" id="A0A1G7D8L4"/>
<evidence type="ECO:0000256" key="1">
    <source>
        <dbReference type="PROSITE-ProRule" id="PRU00339"/>
    </source>
</evidence>
<evidence type="ECO:0000313" key="4">
    <source>
        <dbReference type="Proteomes" id="UP000182114"/>
    </source>
</evidence>
<feature type="signal peptide" evidence="2">
    <location>
        <begin position="1"/>
        <end position="18"/>
    </location>
</feature>
<dbReference type="Gene3D" id="1.25.40.10">
    <property type="entry name" value="Tetratricopeptide repeat domain"/>
    <property type="match status" value="3"/>
</dbReference>
<dbReference type="SUPFAM" id="SSF48452">
    <property type="entry name" value="TPR-like"/>
    <property type="match status" value="3"/>
</dbReference>
<dbReference type="PROSITE" id="PS50005">
    <property type="entry name" value="TPR"/>
    <property type="match status" value="2"/>
</dbReference>
<reference evidence="4" key="1">
    <citation type="submission" date="2016-10" db="EMBL/GenBank/DDBJ databases">
        <authorList>
            <person name="Varghese N."/>
            <person name="Submissions S."/>
        </authorList>
    </citation>
    <scope>NUCLEOTIDE SEQUENCE [LARGE SCALE GENOMIC DNA]</scope>
    <source>
        <strain evidence="4">DSM 24729</strain>
    </source>
</reference>
<dbReference type="Proteomes" id="UP000182114">
    <property type="component" value="Unassembled WGS sequence"/>
</dbReference>
<organism evidence="3 4">
    <name type="scientific">Cellulophaga baltica</name>
    <dbReference type="NCBI Taxonomy" id="76594"/>
    <lineage>
        <taxon>Bacteria</taxon>
        <taxon>Pseudomonadati</taxon>
        <taxon>Bacteroidota</taxon>
        <taxon>Flavobacteriia</taxon>
        <taxon>Flavobacteriales</taxon>
        <taxon>Flavobacteriaceae</taxon>
        <taxon>Cellulophaga</taxon>
    </lineage>
</organism>
<dbReference type="Pfam" id="PF13174">
    <property type="entry name" value="TPR_6"/>
    <property type="match status" value="2"/>
</dbReference>
<dbReference type="InterPro" id="IPR003107">
    <property type="entry name" value="HAT"/>
</dbReference>